<reference evidence="2 3" key="1">
    <citation type="submission" date="2009-08" db="EMBL/GenBank/DDBJ databases">
        <title>The Genome Sequence of Spizellomyces punctatus strain DAOM BR117.</title>
        <authorList>
            <consortium name="The Broad Institute Genome Sequencing Platform"/>
            <person name="Russ C."/>
            <person name="Cuomo C."/>
            <person name="Shea T."/>
            <person name="Young S.K."/>
            <person name="Zeng Q."/>
            <person name="Koehrsen M."/>
            <person name="Haas B."/>
            <person name="Borodovsky M."/>
            <person name="Guigo R."/>
            <person name="Alvarado L."/>
            <person name="Berlin A."/>
            <person name="Bochicchio J."/>
            <person name="Borenstein D."/>
            <person name="Chapman S."/>
            <person name="Chen Z."/>
            <person name="Engels R."/>
            <person name="Freedman E."/>
            <person name="Gellesch M."/>
            <person name="Goldberg J."/>
            <person name="Griggs A."/>
            <person name="Gujja S."/>
            <person name="Heiman D."/>
            <person name="Hepburn T."/>
            <person name="Howarth C."/>
            <person name="Jen D."/>
            <person name="Larson L."/>
            <person name="Lewis B."/>
            <person name="Mehta T."/>
            <person name="Park D."/>
            <person name="Pearson M."/>
            <person name="Roberts A."/>
            <person name="Saif S."/>
            <person name="Shenoy N."/>
            <person name="Sisk P."/>
            <person name="Stolte C."/>
            <person name="Sykes S."/>
            <person name="Thomson T."/>
            <person name="Walk T."/>
            <person name="White J."/>
            <person name="Yandava C."/>
            <person name="Burger G."/>
            <person name="Gray M.W."/>
            <person name="Holland P.W.H."/>
            <person name="King N."/>
            <person name="Lang F.B.F."/>
            <person name="Roger A.J."/>
            <person name="Ruiz-Trillo I."/>
            <person name="Lander E."/>
            <person name="Nusbaum C."/>
        </authorList>
    </citation>
    <scope>NUCLEOTIDE SEQUENCE [LARGE SCALE GENOMIC DNA]</scope>
    <source>
        <strain evidence="2 3">DAOM BR117</strain>
    </source>
</reference>
<feature type="compositionally biased region" description="Low complexity" evidence="1">
    <location>
        <begin position="79"/>
        <end position="88"/>
    </location>
</feature>
<feature type="compositionally biased region" description="Low complexity" evidence="1">
    <location>
        <begin position="11"/>
        <end position="22"/>
    </location>
</feature>
<dbReference type="RefSeq" id="XP_016604425.1">
    <property type="nucleotide sequence ID" value="XM_016756441.1"/>
</dbReference>
<accession>A0A0L0H4E8</accession>
<dbReference type="OrthoDB" id="2132906at2759"/>
<evidence type="ECO:0000313" key="3">
    <source>
        <dbReference type="Proteomes" id="UP000053201"/>
    </source>
</evidence>
<evidence type="ECO:0000313" key="2">
    <source>
        <dbReference type="EMBL" id="KNC96385.1"/>
    </source>
</evidence>
<dbReference type="Proteomes" id="UP000053201">
    <property type="component" value="Unassembled WGS sequence"/>
</dbReference>
<feature type="compositionally biased region" description="Acidic residues" evidence="1">
    <location>
        <begin position="168"/>
        <end position="183"/>
    </location>
</feature>
<name>A0A0L0H4E8_SPIPD</name>
<dbReference type="VEuPathDB" id="FungiDB:SPPG_08284"/>
<dbReference type="GeneID" id="27691455"/>
<organism evidence="2 3">
    <name type="scientific">Spizellomyces punctatus (strain DAOM BR117)</name>
    <dbReference type="NCBI Taxonomy" id="645134"/>
    <lineage>
        <taxon>Eukaryota</taxon>
        <taxon>Fungi</taxon>
        <taxon>Fungi incertae sedis</taxon>
        <taxon>Chytridiomycota</taxon>
        <taxon>Chytridiomycota incertae sedis</taxon>
        <taxon>Chytridiomycetes</taxon>
        <taxon>Spizellomycetales</taxon>
        <taxon>Spizellomycetaceae</taxon>
        <taxon>Spizellomyces</taxon>
    </lineage>
</organism>
<feature type="compositionally biased region" description="Polar residues" evidence="1">
    <location>
        <begin position="329"/>
        <end position="347"/>
    </location>
</feature>
<keyword evidence="3" id="KW-1185">Reference proteome</keyword>
<feature type="region of interest" description="Disordered" evidence="1">
    <location>
        <begin position="228"/>
        <end position="347"/>
    </location>
</feature>
<protein>
    <submittedName>
        <fullName evidence="2">Uncharacterized protein</fullName>
    </submittedName>
</protein>
<dbReference type="EMBL" id="KQ257469">
    <property type="protein sequence ID" value="KNC96385.1"/>
    <property type="molecule type" value="Genomic_DNA"/>
</dbReference>
<proteinExistence type="predicted"/>
<sequence length="414" mass="44175">MGDSPDKPPAVSTSKTSSVESTSRIKRPRAASDAQHKVGLAFVQTMHAPGNLSRRTSQTQMGSERGSVYGERSEGGRDSVVSSPSVYGRSSVSGSLGLALGAAQPTGAVFATLARQLSSDTGLLRKGSIDAMAVLPPSSAPPLPPDQAKGRDVSVTRVALPSNPPVEPQDEYPDPDDLPEDDNSSSMIVTRAMLGSRQPSKQEIELSEEQIARVASWIGDLVINESIEEEQHKEIPPLASEDGAGTPDARPGGALASNASRVTPASDEKPPNVSVNSFRTSLTDAGEHVPSELLSPVTSESETKPGDEWITHSMRDGIALADAGDTGRSPLNSSLPIRPTSTSSTERQQQYLAEDTDPLLEEVDQLHREVIASEEEPLLGGRKAMRNNTLWWKMVSCFDFLLCCNRSDLEDIDV</sequence>
<gene>
    <name evidence="2" type="ORF">SPPG_08284</name>
</gene>
<dbReference type="InParanoid" id="A0A0L0H4E8"/>
<feature type="compositionally biased region" description="Polar residues" evidence="1">
    <location>
        <begin position="273"/>
        <end position="283"/>
    </location>
</feature>
<feature type="compositionally biased region" description="Polar residues" evidence="1">
    <location>
        <begin position="53"/>
        <end position="62"/>
    </location>
</feature>
<dbReference type="AlphaFoldDB" id="A0A0L0H4E8"/>
<feature type="compositionally biased region" description="Basic and acidic residues" evidence="1">
    <location>
        <begin position="301"/>
        <end position="315"/>
    </location>
</feature>
<feature type="region of interest" description="Disordered" evidence="1">
    <location>
        <begin position="1"/>
        <end position="88"/>
    </location>
</feature>
<evidence type="ECO:0000256" key="1">
    <source>
        <dbReference type="SAM" id="MobiDB-lite"/>
    </source>
</evidence>
<feature type="region of interest" description="Disordered" evidence="1">
    <location>
        <begin position="135"/>
        <end position="206"/>
    </location>
</feature>